<gene>
    <name evidence="1" type="ORF">LCGC14_0624240</name>
</gene>
<proteinExistence type="predicted"/>
<reference evidence="1" key="1">
    <citation type="journal article" date="2015" name="Nature">
        <title>Complex archaea that bridge the gap between prokaryotes and eukaryotes.</title>
        <authorList>
            <person name="Spang A."/>
            <person name="Saw J.H."/>
            <person name="Jorgensen S.L."/>
            <person name="Zaremba-Niedzwiedzka K."/>
            <person name="Martijn J."/>
            <person name="Lind A.E."/>
            <person name="van Eijk R."/>
            <person name="Schleper C."/>
            <person name="Guy L."/>
            <person name="Ettema T.J."/>
        </authorList>
    </citation>
    <scope>NUCLEOTIDE SEQUENCE</scope>
</reference>
<sequence length="167" mass="18928">MYSLPKGGVGAEIGVDQAVFSEHLLEWTDPQLLWLVDSWQQQGQRHDVLQLRTLRKTMHRMRLHIGSGQVRVLVGPSVRCATHVPNGTLDWLYIDADHTYHGCKANLDTWSSRVKKGGLIAIHDYTSPIKTLGGVRKAIDEFVRQKGVSLARVTQEANGTAWFWKEW</sequence>
<dbReference type="AlphaFoldDB" id="A0A0F9UCD1"/>
<evidence type="ECO:0000313" key="1">
    <source>
        <dbReference type="EMBL" id="KKN51263.1"/>
    </source>
</evidence>
<dbReference type="Pfam" id="PF13578">
    <property type="entry name" value="Methyltransf_24"/>
    <property type="match status" value="1"/>
</dbReference>
<organism evidence="1">
    <name type="scientific">marine sediment metagenome</name>
    <dbReference type="NCBI Taxonomy" id="412755"/>
    <lineage>
        <taxon>unclassified sequences</taxon>
        <taxon>metagenomes</taxon>
        <taxon>ecological metagenomes</taxon>
    </lineage>
</organism>
<protein>
    <recommendedName>
        <fullName evidence="2">Methyltransferase type 11 domain-containing protein</fullName>
    </recommendedName>
</protein>
<dbReference type="EMBL" id="LAZR01001070">
    <property type="protein sequence ID" value="KKN51263.1"/>
    <property type="molecule type" value="Genomic_DNA"/>
</dbReference>
<accession>A0A0F9UCD1</accession>
<name>A0A0F9UCD1_9ZZZZ</name>
<dbReference type="InterPro" id="IPR029063">
    <property type="entry name" value="SAM-dependent_MTases_sf"/>
</dbReference>
<evidence type="ECO:0008006" key="2">
    <source>
        <dbReference type="Google" id="ProtNLM"/>
    </source>
</evidence>
<dbReference type="Gene3D" id="3.40.50.150">
    <property type="entry name" value="Vaccinia Virus protein VP39"/>
    <property type="match status" value="1"/>
</dbReference>
<comment type="caution">
    <text evidence="1">The sequence shown here is derived from an EMBL/GenBank/DDBJ whole genome shotgun (WGS) entry which is preliminary data.</text>
</comment>
<dbReference type="SUPFAM" id="SSF53335">
    <property type="entry name" value="S-adenosyl-L-methionine-dependent methyltransferases"/>
    <property type="match status" value="1"/>
</dbReference>